<dbReference type="InterPro" id="IPR006616">
    <property type="entry name" value="DM9_repeat"/>
</dbReference>
<comment type="caution">
    <text evidence="1">The sequence shown here is derived from an EMBL/GenBank/DDBJ whole genome shotgun (WGS) entry which is preliminary data.</text>
</comment>
<dbReference type="PANTHER" id="PTHR31649:SF10">
    <property type="entry name" value="IP19903P-RELATED"/>
    <property type="match status" value="1"/>
</dbReference>
<evidence type="ECO:0008006" key="3">
    <source>
        <dbReference type="Google" id="ProtNLM"/>
    </source>
</evidence>
<accession>A0A5J4NVS7</accession>
<protein>
    <recommendedName>
        <fullName evidence="3">DUF3421 domain-containing protein</fullName>
    </recommendedName>
</protein>
<evidence type="ECO:0000313" key="1">
    <source>
        <dbReference type="EMBL" id="KAA3679827.1"/>
    </source>
</evidence>
<dbReference type="Pfam" id="PF11901">
    <property type="entry name" value="DM9"/>
    <property type="match status" value="1"/>
</dbReference>
<evidence type="ECO:0000313" key="2">
    <source>
        <dbReference type="Proteomes" id="UP000324629"/>
    </source>
</evidence>
<proteinExistence type="predicted"/>
<reference evidence="1 2" key="1">
    <citation type="journal article" date="2019" name="Gigascience">
        <title>Whole-genome sequence of the oriental lung fluke Paragonimus westermani.</title>
        <authorList>
            <person name="Oey H."/>
            <person name="Zakrzewski M."/>
            <person name="Narain K."/>
            <person name="Devi K.R."/>
            <person name="Agatsuma T."/>
            <person name="Nawaratna S."/>
            <person name="Gobert G.N."/>
            <person name="Jones M.K."/>
            <person name="Ragan M.A."/>
            <person name="McManus D.P."/>
            <person name="Krause L."/>
        </authorList>
    </citation>
    <scope>NUCLEOTIDE SEQUENCE [LARGE SCALE GENOMIC DNA]</scope>
    <source>
        <strain evidence="1 2">IND2009</strain>
    </source>
</reference>
<gene>
    <name evidence="1" type="ORF">DEA37_0008843</name>
</gene>
<dbReference type="EMBL" id="QNGE01000620">
    <property type="protein sequence ID" value="KAA3679827.1"/>
    <property type="molecule type" value="Genomic_DNA"/>
</dbReference>
<name>A0A5J4NVS7_9TREM</name>
<dbReference type="Proteomes" id="UP000324629">
    <property type="component" value="Unassembled WGS sequence"/>
</dbReference>
<dbReference type="AlphaFoldDB" id="A0A5J4NVS7"/>
<dbReference type="PANTHER" id="PTHR31649">
    <property type="entry name" value="AGAP009604-PA"/>
    <property type="match status" value="1"/>
</dbReference>
<sequence length="79" mass="8864">MARYGDGFQMTLSWVPAKDGHVPKHAIEAGPGVYVCRADHDGEKVPGKLHFGHPCAYFPYGGQEVSRDEYEVLVWMKEN</sequence>
<organism evidence="1 2">
    <name type="scientific">Paragonimus westermani</name>
    <dbReference type="NCBI Taxonomy" id="34504"/>
    <lineage>
        <taxon>Eukaryota</taxon>
        <taxon>Metazoa</taxon>
        <taxon>Spiralia</taxon>
        <taxon>Lophotrochozoa</taxon>
        <taxon>Platyhelminthes</taxon>
        <taxon>Trematoda</taxon>
        <taxon>Digenea</taxon>
        <taxon>Plagiorchiida</taxon>
        <taxon>Troglotremata</taxon>
        <taxon>Troglotrematidae</taxon>
        <taxon>Paragonimus</taxon>
    </lineage>
</organism>
<keyword evidence="2" id="KW-1185">Reference proteome</keyword>
<dbReference type="SMART" id="SM00696">
    <property type="entry name" value="DM9"/>
    <property type="match status" value="1"/>
</dbReference>